<organism evidence="1 2">
    <name type="scientific">Chaetoceros tenuissimus</name>
    <dbReference type="NCBI Taxonomy" id="426638"/>
    <lineage>
        <taxon>Eukaryota</taxon>
        <taxon>Sar</taxon>
        <taxon>Stramenopiles</taxon>
        <taxon>Ochrophyta</taxon>
        <taxon>Bacillariophyta</taxon>
        <taxon>Coscinodiscophyceae</taxon>
        <taxon>Chaetocerotophycidae</taxon>
        <taxon>Chaetocerotales</taxon>
        <taxon>Chaetocerotaceae</taxon>
        <taxon>Chaetoceros</taxon>
    </lineage>
</organism>
<comment type="caution">
    <text evidence="1">The sequence shown here is derived from an EMBL/GenBank/DDBJ whole genome shotgun (WGS) entry which is preliminary data.</text>
</comment>
<evidence type="ECO:0000313" key="2">
    <source>
        <dbReference type="Proteomes" id="UP001054902"/>
    </source>
</evidence>
<dbReference type="AlphaFoldDB" id="A0AAD3CQ57"/>
<reference evidence="1 2" key="1">
    <citation type="journal article" date="2021" name="Sci. Rep.">
        <title>The genome of the diatom Chaetoceros tenuissimus carries an ancient integrated fragment of an extant virus.</title>
        <authorList>
            <person name="Hongo Y."/>
            <person name="Kimura K."/>
            <person name="Takaki Y."/>
            <person name="Yoshida Y."/>
            <person name="Baba S."/>
            <person name="Kobayashi G."/>
            <person name="Nagasaki K."/>
            <person name="Hano T."/>
            <person name="Tomaru Y."/>
        </authorList>
    </citation>
    <scope>NUCLEOTIDE SEQUENCE [LARGE SCALE GENOMIC DNA]</scope>
    <source>
        <strain evidence="1 2">NIES-3715</strain>
    </source>
</reference>
<dbReference type="EMBL" id="BLLK01000038">
    <property type="protein sequence ID" value="GFH50032.1"/>
    <property type="molecule type" value="Genomic_DNA"/>
</dbReference>
<gene>
    <name evidence="1" type="ORF">CTEN210_06508</name>
</gene>
<proteinExistence type="predicted"/>
<dbReference type="Proteomes" id="UP001054902">
    <property type="component" value="Unassembled WGS sequence"/>
</dbReference>
<evidence type="ECO:0000313" key="1">
    <source>
        <dbReference type="EMBL" id="GFH50032.1"/>
    </source>
</evidence>
<protein>
    <submittedName>
        <fullName evidence="1">Uncharacterized protein</fullName>
    </submittedName>
</protein>
<name>A0AAD3CQ57_9STRA</name>
<sequence>MSSLKYPTVGVPKQLREAVDGKVSIRVADGVDPNSFIGVHQLGMHQDIKRKINGMGWYQKDAFKEKSLDEKEVLMNKMQTHIKTKKTKLFDHVREKIDECIESGDPIPLSAFAEKKFDKFLESDTGKTGAGTDLESDLSTVDGQVDLLEKLTRFELTEEDKKKKGGKVHIKFLDGNDMCGLSKTRVKNVAQQMNEYRTEERQTVARTRVELLKSLK</sequence>
<accession>A0AAD3CQ57</accession>
<keyword evidence="2" id="KW-1185">Reference proteome</keyword>